<feature type="domain" description="Mitochondrial resolvase Ydc2 catalytic" evidence="2">
    <location>
        <begin position="57"/>
        <end position="262"/>
    </location>
</feature>
<comment type="caution">
    <text evidence="3">The sequence shown here is derived from an EMBL/GenBank/DDBJ whole genome shotgun (WGS) entry which is preliminary data.</text>
</comment>
<feature type="non-terminal residue" evidence="3">
    <location>
        <position position="285"/>
    </location>
</feature>
<dbReference type="GO" id="GO:0005739">
    <property type="term" value="C:mitochondrion"/>
    <property type="evidence" value="ECO:0007669"/>
    <property type="project" value="TreeGrafter"/>
</dbReference>
<dbReference type="Gene3D" id="3.30.420.10">
    <property type="entry name" value="Ribonuclease H-like superfamily/Ribonuclease H"/>
    <property type="match status" value="1"/>
</dbReference>
<evidence type="ECO:0000256" key="1">
    <source>
        <dbReference type="SAM" id="MobiDB-lite"/>
    </source>
</evidence>
<feature type="region of interest" description="Disordered" evidence="1">
    <location>
        <begin position="1"/>
        <end position="25"/>
    </location>
</feature>
<gene>
    <name evidence="3" type="ORF">BGZ65_001248</name>
</gene>
<sequence length="285" mass="32661">MKVEQEEEQDKKTTKTSRKTLKKAKAKAKAPPFETRFLALRLDSVMRKIVYGTSSLQGVIIEKQRFRTGGMHNILDQIVKCSIIEGMIQTWLVIWQQDMKTQRWRQQDTLSCKVEGQSVIRDVDKVEPVLVDSVSPKAVSQWWGIGSAAASKAVNDSDNSFTNSSLPADSMGQKSSVEVAGALRRSQVSGRHYYKKKRSKTIVTHWLQQLDDTTKDLNNEHPEKFRVRCSTEMKQWFFRVRKQDDLSDCLLQAVAWFEWRRRAVQEAVERTRMNQGPVLVGGDIG</sequence>
<evidence type="ECO:0000259" key="2">
    <source>
        <dbReference type="Pfam" id="PF09159"/>
    </source>
</evidence>
<dbReference type="Proteomes" id="UP000749646">
    <property type="component" value="Unassembled WGS sequence"/>
</dbReference>
<reference evidence="3" key="1">
    <citation type="journal article" date="2020" name="Fungal Divers.">
        <title>Resolving the Mortierellaceae phylogeny through synthesis of multi-gene phylogenetics and phylogenomics.</title>
        <authorList>
            <person name="Vandepol N."/>
            <person name="Liber J."/>
            <person name="Desiro A."/>
            <person name="Na H."/>
            <person name="Kennedy M."/>
            <person name="Barry K."/>
            <person name="Grigoriev I.V."/>
            <person name="Miller A.N."/>
            <person name="O'Donnell K."/>
            <person name="Stajich J.E."/>
            <person name="Bonito G."/>
        </authorList>
    </citation>
    <scope>NUCLEOTIDE SEQUENCE</scope>
    <source>
        <strain evidence="3">MES-2147</strain>
    </source>
</reference>
<evidence type="ECO:0000313" key="4">
    <source>
        <dbReference type="Proteomes" id="UP000749646"/>
    </source>
</evidence>
<dbReference type="InterPro" id="IPR036397">
    <property type="entry name" value="RNaseH_sf"/>
</dbReference>
<dbReference type="InterPro" id="IPR012337">
    <property type="entry name" value="RNaseH-like_sf"/>
</dbReference>
<organism evidence="3 4">
    <name type="scientific">Modicella reniformis</name>
    <dbReference type="NCBI Taxonomy" id="1440133"/>
    <lineage>
        <taxon>Eukaryota</taxon>
        <taxon>Fungi</taxon>
        <taxon>Fungi incertae sedis</taxon>
        <taxon>Mucoromycota</taxon>
        <taxon>Mortierellomycotina</taxon>
        <taxon>Mortierellomycetes</taxon>
        <taxon>Mortierellales</taxon>
        <taxon>Mortierellaceae</taxon>
        <taxon>Modicella</taxon>
    </lineage>
</organism>
<proteinExistence type="predicted"/>
<dbReference type="PANTHER" id="PTHR28072">
    <property type="entry name" value="CRUCIFORM CUTTING ENDONUCLEASE 1, MITOCHONDRIAL-RELATED"/>
    <property type="match status" value="1"/>
</dbReference>
<protein>
    <recommendedName>
        <fullName evidence="2">Mitochondrial resolvase Ydc2 catalytic domain-containing protein</fullName>
    </recommendedName>
</protein>
<dbReference type="Pfam" id="PF09159">
    <property type="entry name" value="Ydc2-catalyt"/>
    <property type="match status" value="1"/>
</dbReference>
<dbReference type="GO" id="GO:0004520">
    <property type="term" value="F:DNA endonuclease activity"/>
    <property type="evidence" value="ECO:0007669"/>
    <property type="project" value="TreeGrafter"/>
</dbReference>
<dbReference type="PANTHER" id="PTHR28072:SF1">
    <property type="entry name" value="CRUCIFORM CUTTING ENDONUCLEASE 1, MITOCHONDRIAL-RELATED"/>
    <property type="match status" value="1"/>
</dbReference>
<evidence type="ECO:0000313" key="3">
    <source>
        <dbReference type="EMBL" id="KAG0003901.1"/>
    </source>
</evidence>
<dbReference type="InterPro" id="IPR015242">
    <property type="entry name" value="Ydc2_cat"/>
</dbReference>
<dbReference type="OrthoDB" id="5552842at2759"/>
<dbReference type="SUPFAM" id="SSF53098">
    <property type="entry name" value="Ribonuclease H-like"/>
    <property type="match status" value="1"/>
</dbReference>
<dbReference type="AlphaFoldDB" id="A0A9P6MIY1"/>
<feature type="compositionally biased region" description="Basic residues" evidence="1">
    <location>
        <begin position="14"/>
        <end position="25"/>
    </location>
</feature>
<name>A0A9P6MIY1_9FUNG</name>
<dbReference type="EMBL" id="JAAAHW010000310">
    <property type="protein sequence ID" value="KAG0003901.1"/>
    <property type="molecule type" value="Genomic_DNA"/>
</dbReference>
<dbReference type="InterPro" id="IPR039197">
    <property type="entry name" value="Mrs1/Cce1"/>
</dbReference>
<accession>A0A9P6MIY1</accession>
<keyword evidence="4" id="KW-1185">Reference proteome</keyword>
<dbReference type="GO" id="GO:0000402">
    <property type="term" value="F:crossed form four-way junction DNA binding"/>
    <property type="evidence" value="ECO:0007669"/>
    <property type="project" value="TreeGrafter"/>
</dbReference>
<feature type="compositionally biased region" description="Basic and acidic residues" evidence="1">
    <location>
        <begin position="1"/>
        <end position="13"/>
    </location>
</feature>
<dbReference type="GO" id="GO:0070336">
    <property type="term" value="F:flap-structured DNA binding"/>
    <property type="evidence" value="ECO:0007669"/>
    <property type="project" value="TreeGrafter"/>
</dbReference>
<dbReference type="GO" id="GO:0000403">
    <property type="term" value="F:Y-form DNA binding"/>
    <property type="evidence" value="ECO:0007669"/>
    <property type="project" value="TreeGrafter"/>
</dbReference>